<dbReference type="VEuPathDB" id="TriTrypDB:TcG_01974"/>
<comment type="similarity">
    <text evidence="1">Belongs to the VPS13 family.</text>
</comment>
<evidence type="ECO:0000313" key="2">
    <source>
        <dbReference type="EMBL" id="PWU98849.1"/>
    </source>
</evidence>
<dbReference type="PANTHER" id="PTHR16166">
    <property type="entry name" value="VACUOLAR PROTEIN SORTING-ASSOCIATED PROTEIN VPS13"/>
    <property type="match status" value="1"/>
</dbReference>
<dbReference type="InterPro" id="IPR026847">
    <property type="entry name" value="VPS13"/>
</dbReference>
<dbReference type="EMBL" id="PRFC01000225">
    <property type="protein sequence ID" value="PWU98849.1"/>
    <property type="molecule type" value="Genomic_DNA"/>
</dbReference>
<dbReference type="VEuPathDB" id="TriTrypDB:Tc_MARK_2609"/>
<sequence length="753" mass="86160">MSSHLRPIDLSPDHSQIIDFSRESDAANAIQVRLPAAAGLEIQRCYWSQPLNIGKLCERAFNIHYEIRMKVQDRRCVYPEDTVVQLGDVLYVTRAGSDVLMLSCHRRGSTMFVVVSRPYRPPLVVENRTSYTINLRQQDVPQLVVVYPRTTRGFAWENSKYRPVMELWVAEGKNARSKPLFINFDPQAALKRSEQQQQALLLPGGVTLFVRIRGLSRTSYAISITTENTIDTFCSLPYFQFFFRVKVDSIHALFSDENEDFILLTVKPVKLFFSQGKEAEGPGDEQIFSASVSVIQIDDERRCAKQRVVAQLVDDKSFTFRFSRKLLRWTPIVYFKEFVINLSSIEIHLEDSFIFQAMKYLEQMRVVLGNKPVNLPPTHMNGHLLASGIVGEGKRVRATDVWKQQIVFMDHLLIEQTMVSISLYRSPGAQNDPMWEQLGYLSLFIRSVQDARFVWRRIEQWGVYDTMWLLGASYSAFYKHQLQQQMSNVIHVAGLDVMRGFVTDLLQGYFTSAIVTNIDLTKLRLGRRAEAHFADDEKSLTIMGGVASNSRNTHEDMLEAGDDGGGKFGRGITEPHAESQTSIHFHTKHAPENESKIIEAALRLPWSAFFARVKDTDLCQYGIFAVQRFVRTLDLANPSRMQWQMQDLVFYGNEASGAVQKKIEPCERCEYIEMMREQRVQSDSLSVLPHPDFGLISWAEFVHHISWGEFVQMCSPSEIRRYAGLVMLSIVGNPNNVIRIDSDKELTSDKEIA</sequence>
<dbReference type="VEuPathDB" id="TriTrypDB:C3747_225g4"/>
<proteinExistence type="inferred from homology"/>
<dbReference type="VEuPathDB" id="TriTrypDB:TcCL_ESM08097"/>
<evidence type="ECO:0000256" key="1">
    <source>
        <dbReference type="ARBA" id="ARBA00006545"/>
    </source>
</evidence>
<dbReference type="VEuPathDB" id="TriTrypDB:TcCLB.507735.20"/>
<dbReference type="AlphaFoldDB" id="A0A2V2VQY3"/>
<dbReference type="GO" id="GO:0006623">
    <property type="term" value="P:protein targeting to vacuole"/>
    <property type="evidence" value="ECO:0007669"/>
    <property type="project" value="TreeGrafter"/>
</dbReference>
<dbReference type="VEuPathDB" id="TriTrypDB:TCDM_03583"/>
<protein>
    <recommendedName>
        <fullName evidence="4">Vacuolar protein sorting-associated protein 13 VPS13 adaptor binding domain-containing protein</fullName>
    </recommendedName>
</protein>
<evidence type="ECO:0000313" key="3">
    <source>
        <dbReference type="Proteomes" id="UP000246078"/>
    </source>
</evidence>
<dbReference type="Proteomes" id="UP000246078">
    <property type="component" value="Unassembled WGS sequence"/>
</dbReference>
<accession>A0A2V2VQY3</accession>
<organism evidence="2 3">
    <name type="scientific">Trypanosoma cruzi</name>
    <dbReference type="NCBI Taxonomy" id="5693"/>
    <lineage>
        <taxon>Eukaryota</taxon>
        <taxon>Discoba</taxon>
        <taxon>Euglenozoa</taxon>
        <taxon>Kinetoplastea</taxon>
        <taxon>Metakinetoplastina</taxon>
        <taxon>Trypanosomatida</taxon>
        <taxon>Trypanosomatidae</taxon>
        <taxon>Trypanosoma</taxon>
        <taxon>Schizotrypanum</taxon>
    </lineage>
</organism>
<dbReference type="VEuPathDB" id="TriTrypDB:ECC02_007093"/>
<dbReference type="GO" id="GO:0045053">
    <property type="term" value="P:protein retention in Golgi apparatus"/>
    <property type="evidence" value="ECO:0007669"/>
    <property type="project" value="TreeGrafter"/>
</dbReference>
<gene>
    <name evidence="2" type="ORF">C3747_225g4</name>
</gene>
<comment type="caution">
    <text evidence="2">The sequence shown here is derived from an EMBL/GenBank/DDBJ whole genome shotgun (WGS) entry which is preliminary data.</text>
</comment>
<dbReference type="PANTHER" id="PTHR16166:SF93">
    <property type="entry name" value="INTERMEMBRANE LIPID TRANSFER PROTEIN VPS13"/>
    <property type="match status" value="1"/>
</dbReference>
<dbReference type="VEuPathDB" id="TriTrypDB:TCSYLVIO_003913"/>
<dbReference type="VEuPathDB" id="TriTrypDB:C4B63_20g17"/>
<name>A0A2V2VQY3_TRYCR</name>
<dbReference type="VEuPathDB" id="TriTrypDB:TcBrA4_0122630"/>
<reference evidence="2 3" key="1">
    <citation type="journal article" date="2018" name="Microb. Genom.">
        <title>Expanding an expanded genome: long-read sequencing of Trypanosoma cruzi.</title>
        <authorList>
            <person name="Berna L."/>
            <person name="Rodriguez M."/>
            <person name="Chiribao M.L."/>
            <person name="Parodi-Talice A."/>
            <person name="Pita S."/>
            <person name="Rijo G."/>
            <person name="Alvarez-Valin F."/>
            <person name="Robello C."/>
        </authorList>
    </citation>
    <scope>NUCLEOTIDE SEQUENCE [LARGE SCALE GENOMIC DNA]</scope>
    <source>
        <strain evidence="2 3">TCC</strain>
    </source>
</reference>
<evidence type="ECO:0008006" key="4">
    <source>
        <dbReference type="Google" id="ProtNLM"/>
    </source>
</evidence>